<dbReference type="RefSeq" id="WP_213654549.1">
    <property type="nucleotide sequence ID" value="NZ_BOSL01000005.1"/>
</dbReference>
<proteinExistence type="predicted"/>
<keyword evidence="2" id="KW-1185">Reference proteome</keyword>
<dbReference type="InterPro" id="IPR012467">
    <property type="entry name" value="DUF1684"/>
</dbReference>
<accession>A0ABQ4MA06</accession>
<dbReference type="Proteomes" id="UP000679992">
    <property type="component" value="Unassembled WGS sequence"/>
</dbReference>
<dbReference type="EMBL" id="BOSL01000005">
    <property type="protein sequence ID" value="GIP52829.1"/>
    <property type="molecule type" value="Genomic_DNA"/>
</dbReference>
<dbReference type="PANTHER" id="PTHR41913:SF1">
    <property type="entry name" value="DUF1684 DOMAIN-CONTAINING PROTEIN"/>
    <property type="match status" value="1"/>
</dbReference>
<name>A0ABQ4MA06_9BACL</name>
<gene>
    <name evidence="1" type="ORF">J42TS3_18640</name>
</gene>
<reference evidence="1 2" key="1">
    <citation type="submission" date="2021-03" db="EMBL/GenBank/DDBJ databases">
        <title>Antimicrobial resistance genes in bacteria isolated from Japanese honey, and their potential for conferring macrolide and lincosamide resistance in the American foulbrood pathogen Paenibacillus larvae.</title>
        <authorList>
            <person name="Okamoto M."/>
            <person name="Kumagai M."/>
            <person name="Kanamori H."/>
            <person name="Takamatsu D."/>
        </authorList>
    </citation>
    <scope>NUCLEOTIDE SEQUENCE [LARGE SCALE GENOMIC DNA]</scope>
    <source>
        <strain evidence="1 2">J42TS3</strain>
    </source>
</reference>
<dbReference type="PANTHER" id="PTHR41913">
    <property type="entry name" value="DUF1684 DOMAIN-CONTAINING PROTEIN"/>
    <property type="match status" value="1"/>
</dbReference>
<dbReference type="Pfam" id="PF07920">
    <property type="entry name" value="DUF1684"/>
    <property type="match status" value="1"/>
</dbReference>
<evidence type="ECO:0000313" key="2">
    <source>
        <dbReference type="Proteomes" id="UP000679992"/>
    </source>
</evidence>
<organism evidence="1 2">
    <name type="scientific">Paenibacillus vini</name>
    <dbReference type="NCBI Taxonomy" id="1476024"/>
    <lineage>
        <taxon>Bacteria</taxon>
        <taxon>Bacillati</taxon>
        <taxon>Bacillota</taxon>
        <taxon>Bacilli</taxon>
        <taxon>Bacillales</taxon>
        <taxon>Paenibacillaceae</taxon>
        <taxon>Paenibacillus</taxon>
    </lineage>
</organism>
<evidence type="ECO:0008006" key="3">
    <source>
        <dbReference type="Google" id="ProtNLM"/>
    </source>
</evidence>
<evidence type="ECO:0000313" key="1">
    <source>
        <dbReference type="EMBL" id="GIP52829.1"/>
    </source>
</evidence>
<comment type="caution">
    <text evidence="1">The sequence shown here is derived from an EMBL/GenBank/DDBJ whole genome shotgun (WGS) entry which is preliminary data.</text>
</comment>
<protein>
    <recommendedName>
        <fullName evidence="3">DUF1684 domain-containing protein</fullName>
    </recommendedName>
</protein>
<sequence length="258" mass="28507">MTEIEIWREERRRSVIEFHGDLALIGLHTIYEPMHVEGIPGLWAPKAAGEQGLTLTAQASDGITLNGALVEGTVSMEADHTVVRFSESLTAVATTQPGSDHLLAIYDSEAEAIRRFEGIANFPYDPRWVLEGRFIGQDGERTMAFAHVDDAQGNVRHHQSPGDIAFSYEGNTYTMTPFKSGDVLILVFADTTNGLTTYGLGRMLVVQPDESGKAILDFNRSFLPPCAFSPHFNCPFPPQQNRLPFDINAGEQKVLTRE</sequence>